<protein>
    <submittedName>
        <fullName evidence="2">Uncharacterized protein</fullName>
    </submittedName>
</protein>
<dbReference type="AlphaFoldDB" id="A0A382KUW3"/>
<sequence length="250" mass="27792">SAASAKAESADWEEDLDLIVANEATLSDGFREKAGAIFEAAYTSKVGAEIDRLESEYAQNLETEVTDVQSEIVEKVDSYLNYVVEGWMKENELQIQNGLRTEIAEEFMNSLQSVFKEHYIEVPEGKANLIDDLAEQVSELEDQLNKSTEDNIRLHDQAQSYERADVVRKQSSGLAATDAEKLSGLVEDIDFEDEDTFETKVKTIRESYFTNTEDGPVDEANALVGEDGGAQVPVSDTMNAYTQAISKHNQ</sequence>
<name>A0A382KUW3_9ZZZZ</name>
<organism evidence="2">
    <name type="scientific">marine metagenome</name>
    <dbReference type="NCBI Taxonomy" id="408172"/>
    <lineage>
        <taxon>unclassified sequences</taxon>
        <taxon>metagenomes</taxon>
        <taxon>ecological metagenomes</taxon>
    </lineage>
</organism>
<feature type="coiled-coil region" evidence="1">
    <location>
        <begin position="126"/>
        <end position="157"/>
    </location>
</feature>
<proteinExistence type="predicted"/>
<evidence type="ECO:0000313" key="2">
    <source>
        <dbReference type="EMBL" id="SVC26577.1"/>
    </source>
</evidence>
<feature type="non-terminal residue" evidence="2">
    <location>
        <position position="1"/>
    </location>
</feature>
<evidence type="ECO:0000256" key="1">
    <source>
        <dbReference type="SAM" id="Coils"/>
    </source>
</evidence>
<keyword evidence="1" id="KW-0175">Coiled coil</keyword>
<accession>A0A382KUW3</accession>
<dbReference type="Pfam" id="PF25623">
    <property type="entry name" value="T4_CASP"/>
    <property type="match status" value="1"/>
</dbReference>
<gene>
    <name evidence="2" type="ORF">METZ01_LOCUS279431</name>
</gene>
<reference evidence="2" key="1">
    <citation type="submission" date="2018-05" db="EMBL/GenBank/DDBJ databases">
        <authorList>
            <person name="Lanie J.A."/>
            <person name="Ng W.-L."/>
            <person name="Kazmierczak K.M."/>
            <person name="Andrzejewski T.M."/>
            <person name="Davidsen T.M."/>
            <person name="Wayne K.J."/>
            <person name="Tettelin H."/>
            <person name="Glass J.I."/>
            <person name="Rusch D."/>
            <person name="Podicherti R."/>
            <person name="Tsui H.-C.T."/>
            <person name="Winkler M.E."/>
        </authorList>
    </citation>
    <scope>NUCLEOTIDE SEQUENCE</scope>
</reference>
<dbReference type="InterPro" id="IPR057966">
    <property type="entry name" value="T4_SCAF"/>
</dbReference>
<dbReference type="EMBL" id="UINC01082113">
    <property type="protein sequence ID" value="SVC26577.1"/>
    <property type="molecule type" value="Genomic_DNA"/>
</dbReference>